<proteinExistence type="predicted"/>
<gene>
    <name evidence="1" type="ORF">SO694_00029220</name>
</gene>
<keyword evidence="1" id="KW-0378">Hydrolase</keyword>
<comment type="caution">
    <text evidence="1">The sequence shown here is derived from an EMBL/GenBank/DDBJ whole genome shotgun (WGS) entry which is preliminary data.</text>
</comment>
<evidence type="ECO:0000313" key="2">
    <source>
        <dbReference type="Proteomes" id="UP001363151"/>
    </source>
</evidence>
<sequence>MFALPRPRSPIRTPTLHKTIAPPLLEVACLRGGGGGVSAVEIIDALKSAAAAWFAASVVYLTTLQWSDTRQSASQRPLPDLGFQFVPAVAGAGAAADVLGSAMALYLVGTGIFGGAAGLECFRRSLVYCAGGMLFSASLHTATTLPDSDPAPPAPDALERAHRRFGGSRVGRLAAGLGRFAKFVQRFMGGATDKLMSNHVYNTGLAAHFMAVRGVIPRFCVPLWVAGYSVLILASRCHYTADVVLSWWALAAVCAYDAGCPGA</sequence>
<keyword evidence="2" id="KW-1185">Reference proteome</keyword>
<accession>A0ABR1FVZ3</accession>
<dbReference type="EMBL" id="JBBJCI010000222">
    <property type="protein sequence ID" value="KAK7239802.1"/>
    <property type="molecule type" value="Genomic_DNA"/>
</dbReference>
<dbReference type="GO" id="GO:0016787">
    <property type="term" value="F:hydrolase activity"/>
    <property type="evidence" value="ECO:0007669"/>
    <property type="project" value="UniProtKB-KW"/>
</dbReference>
<reference evidence="1 2" key="1">
    <citation type="submission" date="2024-03" db="EMBL/GenBank/DDBJ databases">
        <title>Aureococcus anophagefferens CCMP1851 and Kratosvirus quantuckense: Draft genome of a second virus-susceptible host strain in the model system.</title>
        <authorList>
            <person name="Chase E."/>
            <person name="Truchon A.R."/>
            <person name="Schepens W."/>
            <person name="Wilhelm S.W."/>
        </authorList>
    </citation>
    <scope>NUCLEOTIDE SEQUENCE [LARGE SCALE GENOMIC DNA]</scope>
    <source>
        <strain evidence="1 2">CCMP1851</strain>
    </source>
</reference>
<dbReference type="PANTHER" id="PTHR21290">
    <property type="entry name" value="SPHINGOMYELIN SYNTHETASE"/>
    <property type="match status" value="1"/>
</dbReference>
<protein>
    <submittedName>
        <fullName evidence="1">Sulfuric ester hydrolase</fullName>
    </submittedName>
</protein>
<name>A0ABR1FVZ3_AURAN</name>
<dbReference type="InterPro" id="IPR045221">
    <property type="entry name" value="Sphingomyelin_synth-like"/>
</dbReference>
<organism evidence="1 2">
    <name type="scientific">Aureococcus anophagefferens</name>
    <name type="common">Harmful bloom alga</name>
    <dbReference type="NCBI Taxonomy" id="44056"/>
    <lineage>
        <taxon>Eukaryota</taxon>
        <taxon>Sar</taxon>
        <taxon>Stramenopiles</taxon>
        <taxon>Ochrophyta</taxon>
        <taxon>Pelagophyceae</taxon>
        <taxon>Pelagomonadales</taxon>
        <taxon>Pelagomonadaceae</taxon>
        <taxon>Aureococcus</taxon>
    </lineage>
</organism>
<dbReference type="Proteomes" id="UP001363151">
    <property type="component" value="Unassembled WGS sequence"/>
</dbReference>
<dbReference type="PANTHER" id="PTHR21290:SF25">
    <property type="entry name" value="SPHINGOMYELIN SYNTHASE-RELATED PROTEIN 1"/>
    <property type="match status" value="1"/>
</dbReference>
<evidence type="ECO:0000313" key="1">
    <source>
        <dbReference type="EMBL" id="KAK7239802.1"/>
    </source>
</evidence>